<proteinExistence type="predicted"/>
<feature type="region of interest" description="Disordered" evidence="2">
    <location>
        <begin position="30"/>
        <end position="51"/>
    </location>
</feature>
<sequence length="316" mass="32472">MALGRQDAAVTVAQGRAQVFRLAGFLGDDQRRHAPEDTGLKETEQEHARDQHGFRHGAVAAALAGLTILAGVPAAHAERPLLPGVGLGDRRTPVDAAADPWRSVVRVQTNLAGRCTGALVGRRTVVTAGHCLFNPRTRRFLQASSLHVLFGYDRGEYTRHVTVARVATDPAYDPAAATPMLGGDWAILTLAEPAPDQVPPLPVSVAPLRPGTPLMLGGYSQDRAQILMADSACRLLGENGGLLVHDCDATRGTSGGPLLVRTAGGAGTDGIGASGGGWAVAGVGVAAGNAPAVRNFAVPAAHFAALLAKDTAAGQP</sequence>
<dbReference type="PANTHER" id="PTHR15462:SF8">
    <property type="entry name" value="SERINE PROTEASE"/>
    <property type="match status" value="1"/>
</dbReference>
<feature type="domain" description="Peptidase S1" evidence="3">
    <location>
        <begin position="68"/>
        <end position="312"/>
    </location>
</feature>
<evidence type="ECO:0000259" key="3">
    <source>
        <dbReference type="PROSITE" id="PS50240"/>
    </source>
</evidence>
<dbReference type="InterPro" id="IPR043504">
    <property type="entry name" value="Peptidase_S1_PA_chymotrypsin"/>
</dbReference>
<dbReference type="InterPro" id="IPR009003">
    <property type="entry name" value="Peptidase_S1_PA"/>
</dbReference>
<accession>A0ABX2KF62</accession>
<dbReference type="PROSITE" id="PS00134">
    <property type="entry name" value="TRYPSIN_HIS"/>
    <property type="match status" value="1"/>
</dbReference>
<evidence type="ECO:0000256" key="1">
    <source>
        <dbReference type="ARBA" id="ARBA00022729"/>
    </source>
</evidence>
<dbReference type="Proteomes" id="UP000605086">
    <property type="component" value="Unassembled WGS sequence"/>
</dbReference>
<organism evidence="4 5">
    <name type="scientific">Azospirillum melinis</name>
    <dbReference type="NCBI Taxonomy" id="328839"/>
    <lineage>
        <taxon>Bacteria</taxon>
        <taxon>Pseudomonadati</taxon>
        <taxon>Pseudomonadota</taxon>
        <taxon>Alphaproteobacteria</taxon>
        <taxon>Rhodospirillales</taxon>
        <taxon>Azospirillaceae</taxon>
        <taxon>Azospirillum</taxon>
    </lineage>
</organism>
<dbReference type="InterPro" id="IPR018114">
    <property type="entry name" value="TRYPSIN_HIS"/>
</dbReference>
<keyword evidence="5" id="KW-1185">Reference proteome</keyword>
<dbReference type="EMBL" id="WHOS01000022">
    <property type="protein sequence ID" value="NUB01152.1"/>
    <property type="molecule type" value="Genomic_DNA"/>
</dbReference>
<evidence type="ECO:0000256" key="2">
    <source>
        <dbReference type="SAM" id="MobiDB-lite"/>
    </source>
</evidence>
<dbReference type="Pfam" id="PF00089">
    <property type="entry name" value="Trypsin"/>
    <property type="match status" value="1"/>
</dbReference>
<dbReference type="PRINTS" id="PR00722">
    <property type="entry name" value="CHYMOTRYPSIN"/>
</dbReference>
<keyword evidence="1" id="KW-0732">Signal</keyword>
<dbReference type="SUPFAM" id="SSF50494">
    <property type="entry name" value="Trypsin-like serine proteases"/>
    <property type="match status" value="1"/>
</dbReference>
<dbReference type="InterPro" id="IPR001314">
    <property type="entry name" value="Peptidase_S1A"/>
</dbReference>
<dbReference type="Gene3D" id="2.40.10.10">
    <property type="entry name" value="Trypsin-like serine proteases"/>
    <property type="match status" value="2"/>
</dbReference>
<evidence type="ECO:0000313" key="4">
    <source>
        <dbReference type="EMBL" id="NUB01152.1"/>
    </source>
</evidence>
<name>A0ABX2KF62_9PROT</name>
<dbReference type="PANTHER" id="PTHR15462">
    <property type="entry name" value="SERINE PROTEASE"/>
    <property type="match status" value="1"/>
</dbReference>
<protein>
    <submittedName>
        <fullName evidence="4">Trypsin-like serine protease</fullName>
    </submittedName>
</protein>
<dbReference type="PROSITE" id="PS50240">
    <property type="entry name" value="TRYPSIN_DOM"/>
    <property type="match status" value="1"/>
</dbReference>
<dbReference type="InterPro" id="IPR050966">
    <property type="entry name" value="Glutamyl_endopeptidase"/>
</dbReference>
<dbReference type="InterPro" id="IPR001254">
    <property type="entry name" value="Trypsin_dom"/>
</dbReference>
<reference evidence="4 5" key="1">
    <citation type="submission" date="2019-10" db="EMBL/GenBank/DDBJ databases">
        <title>Genome sequence of Azospirillum melinis.</title>
        <authorList>
            <person name="Ambrosini A."/>
            <person name="Sant'Anna F.H."/>
            <person name="Cassan F.D."/>
            <person name="Souza E.M."/>
            <person name="Passaglia L.M.P."/>
        </authorList>
    </citation>
    <scope>NUCLEOTIDE SEQUENCE [LARGE SCALE GENOMIC DNA]</scope>
    <source>
        <strain evidence="4 5">TMCY0552</strain>
    </source>
</reference>
<dbReference type="SMART" id="SM00020">
    <property type="entry name" value="Tryp_SPc"/>
    <property type="match status" value="1"/>
</dbReference>
<comment type="caution">
    <text evidence="4">The sequence shown here is derived from an EMBL/GenBank/DDBJ whole genome shotgun (WGS) entry which is preliminary data.</text>
</comment>
<evidence type="ECO:0000313" key="5">
    <source>
        <dbReference type="Proteomes" id="UP000605086"/>
    </source>
</evidence>
<gene>
    <name evidence="4" type="ORF">GBZ48_17945</name>
</gene>